<dbReference type="InterPro" id="IPR049560">
    <property type="entry name" value="MeTrfase_RsmB-F_NOP2_cat"/>
</dbReference>
<feature type="binding site" evidence="5">
    <location>
        <position position="180"/>
    </location>
    <ligand>
        <name>S-adenosyl-L-methionine</name>
        <dbReference type="ChEBI" id="CHEBI:59789"/>
    </ligand>
</feature>
<evidence type="ECO:0000259" key="6">
    <source>
        <dbReference type="PROSITE" id="PS51686"/>
    </source>
</evidence>
<evidence type="ECO:0000256" key="4">
    <source>
        <dbReference type="ARBA" id="ARBA00022884"/>
    </source>
</evidence>
<dbReference type="InterPro" id="IPR023267">
    <property type="entry name" value="RCMT"/>
</dbReference>
<evidence type="ECO:0000313" key="7">
    <source>
        <dbReference type="EMBL" id="CAE0447578.1"/>
    </source>
</evidence>
<name>A0A7S3V2F0_9STRA</name>
<protein>
    <recommendedName>
        <fullName evidence="6">SAM-dependent MTase RsmB/NOP-type domain-containing protein</fullName>
    </recommendedName>
</protein>
<sequence>MADNDNFVTQMVPKAFQIYYQTQNILGNIRLDDDINNNGQENTKYDWNMFISTMLTDQPVGLSPVNLPASWIGLKMAVKQWLGMLGLKKSKTGVNIMEKKKWLQSTRIRSQCEILEKAGLLLLDFRGMMEAHVISSLFKVQPNHLVLRIKTSDINLSIATLQTSANLQNSNCSGAVVINDPDSKKLISETSTIRNRGSSSSTIVTISSSVKFPCLFEESDEQILFDRILVQPECSQDGDMRLMPHNWSEWKMENGIHTHTTNLKLLLRGLHQLNQGGRLIYTTRSLNPIENEAVVLAALHRYKGEVTLLACEDSEEAFLDAPTHLRAQGMTTWLVPDVTMLEGKSLFRFLEHWDDVPASDRSPVGPLRRTMFPNQTQDASGNTSEIINQRMELKRCVRYTPLHTHHSNCFFVAVFTKKVHKAAEASDWKIVKPKQAVDINQFCTHQEPVQNDKSTVGSYFTKIRKGQRPPKFDKTYTPLPIESWTSIAQFYGIDNGENLYLEHSTQLLYDLADIQLSQLGNESDEDEFSLSALSICMLSPGAYRLYKQLRHAKRTSIHNSGIRLFEPMKKLLQGCTCRWRPSQQGLSYLAPLCTQRVVRINWLIKGEVVGSSSTMHNHLKKLLRDKILDLSKDAKELEAMIQNKCCPGGIIIGIQQDGADETVEVTFNQHQHQHRRGNDSAVVFWLACVLTSTSLLLHTDSHTIKAITTIFSTTC</sequence>
<keyword evidence="2 5" id="KW-0808">Transferase</keyword>
<keyword evidence="4 5" id="KW-0694">RNA-binding</keyword>
<dbReference type="PANTHER" id="PTHR22808:SF1">
    <property type="entry name" value="RNA CYTOSINE-C(5)-METHYLTRANSFERASE NSUN2-RELATED"/>
    <property type="match status" value="1"/>
</dbReference>
<comment type="caution">
    <text evidence="5">Lacks conserved residue(s) required for the propagation of feature annotation.</text>
</comment>
<dbReference type="PROSITE" id="PS51686">
    <property type="entry name" value="SAM_MT_RSMB_NOP"/>
    <property type="match status" value="1"/>
</dbReference>
<dbReference type="GO" id="GO:0008173">
    <property type="term" value="F:RNA methyltransferase activity"/>
    <property type="evidence" value="ECO:0007669"/>
    <property type="project" value="InterPro"/>
</dbReference>
<dbReference type="InterPro" id="IPR029063">
    <property type="entry name" value="SAM-dependent_MTases_sf"/>
</dbReference>
<dbReference type="Pfam" id="PF01189">
    <property type="entry name" value="Methyltr_RsmB-F"/>
    <property type="match status" value="1"/>
</dbReference>
<comment type="similarity">
    <text evidence="5">Belongs to the class I-like SAM-binding methyltransferase superfamily. RsmB/NOP family.</text>
</comment>
<dbReference type="SUPFAM" id="SSF53335">
    <property type="entry name" value="S-adenosyl-L-methionine-dependent methyltransferases"/>
    <property type="match status" value="1"/>
</dbReference>
<evidence type="ECO:0000256" key="3">
    <source>
        <dbReference type="ARBA" id="ARBA00022691"/>
    </source>
</evidence>
<organism evidence="7">
    <name type="scientific">Aplanochytrium stocchinoi</name>
    <dbReference type="NCBI Taxonomy" id="215587"/>
    <lineage>
        <taxon>Eukaryota</taxon>
        <taxon>Sar</taxon>
        <taxon>Stramenopiles</taxon>
        <taxon>Bigyra</taxon>
        <taxon>Labyrinthulomycetes</taxon>
        <taxon>Thraustochytrida</taxon>
        <taxon>Thraustochytriidae</taxon>
        <taxon>Aplanochytrium</taxon>
    </lineage>
</organism>
<gene>
    <name evidence="7" type="ORF">ASTO00021_LOCUS17548</name>
</gene>
<dbReference type="Gene3D" id="3.40.50.150">
    <property type="entry name" value="Vaccinia Virus protein VP39"/>
    <property type="match status" value="1"/>
</dbReference>
<reference evidence="7" key="1">
    <citation type="submission" date="2021-01" db="EMBL/GenBank/DDBJ databases">
        <authorList>
            <person name="Corre E."/>
            <person name="Pelletier E."/>
            <person name="Niang G."/>
            <person name="Scheremetjew M."/>
            <person name="Finn R."/>
            <person name="Kale V."/>
            <person name="Holt S."/>
            <person name="Cochrane G."/>
            <person name="Meng A."/>
            <person name="Brown T."/>
            <person name="Cohen L."/>
        </authorList>
    </citation>
    <scope>NUCLEOTIDE SEQUENCE</scope>
    <source>
        <strain evidence="7">GSBS06</strain>
    </source>
</reference>
<feature type="domain" description="SAM-dependent MTase RsmB/NOP-type" evidence="6">
    <location>
        <begin position="48"/>
        <end position="418"/>
    </location>
</feature>
<proteinExistence type="inferred from homology"/>
<dbReference type="GO" id="GO:0003723">
    <property type="term" value="F:RNA binding"/>
    <property type="evidence" value="ECO:0007669"/>
    <property type="project" value="UniProtKB-UniRule"/>
</dbReference>
<keyword evidence="1 5" id="KW-0489">Methyltransferase</keyword>
<dbReference type="PANTHER" id="PTHR22808">
    <property type="entry name" value="NCL1 YEAST -RELATED NOL1/NOP2/FMU SUN DOMAIN-CONTAINING"/>
    <property type="match status" value="1"/>
</dbReference>
<dbReference type="GO" id="GO:0001510">
    <property type="term" value="P:RNA methylation"/>
    <property type="evidence" value="ECO:0007669"/>
    <property type="project" value="InterPro"/>
</dbReference>
<dbReference type="EMBL" id="HBIN01022824">
    <property type="protein sequence ID" value="CAE0447578.1"/>
    <property type="molecule type" value="Transcribed_RNA"/>
</dbReference>
<evidence type="ECO:0000256" key="2">
    <source>
        <dbReference type="ARBA" id="ARBA00022679"/>
    </source>
</evidence>
<evidence type="ECO:0000256" key="5">
    <source>
        <dbReference type="PROSITE-ProRule" id="PRU01023"/>
    </source>
</evidence>
<keyword evidence="3 5" id="KW-0949">S-adenosyl-L-methionine</keyword>
<evidence type="ECO:0000256" key="1">
    <source>
        <dbReference type="ARBA" id="ARBA00022603"/>
    </source>
</evidence>
<dbReference type="InterPro" id="IPR001678">
    <property type="entry name" value="MeTrfase_RsmB-F_NOP2_dom"/>
</dbReference>
<dbReference type="AlphaFoldDB" id="A0A7S3V2F0"/>
<accession>A0A7S3V2F0</accession>